<accession>A0A4S4KXN0</accession>
<keyword evidence="2" id="KW-1185">Reference proteome</keyword>
<dbReference type="Proteomes" id="UP000308199">
    <property type="component" value="Unassembled WGS sequence"/>
</dbReference>
<dbReference type="Gene3D" id="3.40.50.1820">
    <property type="entry name" value="alpha/beta hydrolase"/>
    <property type="match status" value="1"/>
</dbReference>
<organism evidence="1 2">
    <name type="scientific">Phellinidium pouzarii</name>
    <dbReference type="NCBI Taxonomy" id="167371"/>
    <lineage>
        <taxon>Eukaryota</taxon>
        <taxon>Fungi</taxon>
        <taxon>Dikarya</taxon>
        <taxon>Basidiomycota</taxon>
        <taxon>Agaricomycotina</taxon>
        <taxon>Agaricomycetes</taxon>
        <taxon>Hymenochaetales</taxon>
        <taxon>Hymenochaetaceae</taxon>
        <taxon>Phellinidium</taxon>
    </lineage>
</organism>
<evidence type="ECO:0000313" key="2">
    <source>
        <dbReference type="Proteomes" id="UP000308199"/>
    </source>
</evidence>
<proteinExistence type="predicted"/>
<dbReference type="OrthoDB" id="5311491at2759"/>
<reference evidence="1 2" key="1">
    <citation type="submission" date="2019-02" db="EMBL/GenBank/DDBJ databases">
        <title>Genome sequencing of the rare red list fungi Phellinidium pouzarii.</title>
        <authorList>
            <person name="Buettner E."/>
            <person name="Kellner H."/>
        </authorList>
    </citation>
    <scope>NUCLEOTIDE SEQUENCE [LARGE SCALE GENOMIC DNA]</scope>
    <source>
        <strain evidence="1 2">DSM 108285</strain>
    </source>
</reference>
<dbReference type="InterPro" id="IPR029058">
    <property type="entry name" value="AB_hydrolase_fold"/>
</dbReference>
<name>A0A4S4KXN0_9AGAM</name>
<evidence type="ECO:0000313" key="1">
    <source>
        <dbReference type="EMBL" id="THH03632.1"/>
    </source>
</evidence>
<gene>
    <name evidence="1" type="ORF">EW145_g6133</name>
</gene>
<protein>
    <recommendedName>
        <fullName evidence="3">AB hydrolase-1 domain-containing protein</fullName>
    </recommendedName>
</protein>
<dbReference type="AlphaFoldDB" id="A0A4S4KXN0"/>
<comment type="caution">
    <text evidence="1">The sequence shown here is derived from an EMBL/GenBank/DDBJ whole genome shotgun (WGS) entry which is preliminary data.</text>
</comment>
<evidence type="ECO:0008006" key="3">
    <source>
        <dbReference type="Google" id="ProtNLM"/>
    </source>
</evidence>
<dbReference type="EMBL" id="SGPK01000433">
    <property type="protein sequence ID" value="THH03632.1"/>
    <property type="molecule type" value="Genomic_DNA"/>
</dbReference>
<dbReference type="SUPFAM" id="SSF53474">
    <property type="entry name" value="alpha/beta-Hydrolases"/>
    <property type="match status" value="1"/>
</dbReference>
<sequence length="160" mass="17936">MHTSTAPVGPSDSGIQLAYIDSGPPCADTYTTLVLVHGHSYSALNFSRVQERCSTCNIRVIALNRRDYVGSTPFTPNELALLYSKDEEKQKQFLHDRGLEIARFLVWVIDELKIPEGRLALAGWSLGSITTLAFLRHLPSYPEDIISKLTPYLKTFFIYG</sequence>